<evidence type="ECO:0000313" key="2">
    <source>
        <dbReference type="EMBL" id="KAK8851640.1"/>
    </source>
</evidence>
<protein>
    <submittedName>
        <fullName evidence="2">Uncharacterized protein</fullName>
    </submittedName>
</protein>
<accession>A0ABR2HRC1</accession>
<feature type="compositionally biased region" description="Basic and acidic residues" evidence="1">
    <location>
        <begin position="149"/>
        <end position="177"/>
    </location>
</feature>
<feature type="compositionally biased region" description="Low complexity" evidence="1">
    <location>
        <begin position="83"/>
        <end position="110"/>
    </location>
</feature>
<feature type="compositionally biased region" description="Acidic residues" evidence="1">
    <location>
        <begin position="113"/>
        <end position="123"/>
    </location>
</feature>
<proteinExistence type="predicted"/>
<keyword evidence="3" id="KW-1185">Reference proteome</keyword>
<evidence type="ECO:0000256" key="1">
    <source>
        <dbReference type="SAM" id="MobiDB-lite"/>
    </source>
</evidence>
<feature type="region of interest" description="Disordered" evidence="1">
    <location>
        <begin position="74"/>
        <end position="177"/>
    </location>
</feature>
<dbReference type="EMBL" id="JAPCWZ010000009">
    <property type="protein sequence ID" value="KAK8851640.1"/>
    <property type="molecule type" value="Genomic_DNA"/>
</dbReference>
<evidence type="ECO:0000313" key="3">
    <source>
        <dbReference type="Proteomes" id="UP001390339"/>
    </source>
</evidence>
<sequence>MPPKKNTENGDSGSPPISGVNWRLVDAVFKFCPPSAKPNIDWNALAETTGHKNGKSARDSYRMACEKFGWFKADGGNLAGAGSSPTTPAKKNTPNNKSAKSSTKKQASVVKDVDDDASADEVDTPSKTKKRKANNAGNGHESPSKKSKLKDEIKDEAKDEVKDEIMDEAKAEQLDEA</sequence>
<comment type="caution">
    <text evidence="2">The sequence shown here is derived from an EMBL/GenBank/DDBJ whole genome shotgun (WGS) entry which is preliminary data.</text>
</comment>
<reference evidence="2 3" key="1">
    <citation type="journal article" date="2024" name="IMA Fungus">
        <title>Apiospora arundinis, a panoply of carbohydrate-active enzymes and secondary metabolites.</title>
        <authorList>
            <person name="Sorensen T."/>
            <person name="Petersen C."/>
            <person name="Muurmann A.T."/>
            <person name="Christiansen J.V."/>
            <person name="Brundto M.L."/>
            <person name="Overgaard C.K."/>
            <person name="Boysen A.T."/>
            <person name="Wollenberg R.D."/>
            <person name="Larsen T.O."/>
            <person name="Sorensen J.L."/>
            <person name="Nielsen K.L."/>
            <person name="Sondergaard T.E."/>
        </authorList>
    </citation>
    <scope>NUCLEOTIDE SEQUENCE [LARGE SCALE GENOMIC DNA]</scope>
    <source>
        <strain evidence="2 3">AAU 773</strain>
    </source>
</reference>
<gene>
    <name evidence="2" type="ORF">PGQ11_014119</name>
</gene>
<dbReference type="Proteomes" id="UP001390339">
    <property type="component" value="Unassembled WGS sequence"/>
</dbReference>
<name>A0ABR2HRC1_9PEZI</name>
<organism evidence="2 3">
    <name type="scientific">Apiospora arundinis</name>
    <dbReference type="NCBI Taxonomy" id="335852"/>
    <lineage>
        <taxon>Eukaryota</taxon>
        <taxon>Fungi</taxon>
        <taxon>Dikarya</taxon>
        <taxon>Ascomycota</taxon>
        <taxon>Pezizomycotina</taxon>
        <taxon>Sordariomycetes</taxon>
        <taxon>Xylariomycetidae</taxon>
        <taxon>Amphisphaeriales</taxon>
        <taxon>Apiosporaceae</taxon>
        <taxon>Apiospora</taxon>
    </lineage>
</organism>